<name>A0A9X5IQ81_9MICO</name>
<dbReference type="Proteomes" id="UP000774283">
    <property type="component" value="Unassembled WGS sequence"/>
</dbReference>
<dbReference type="AlphaFoldDB" id="A0A9X5IQ81"/>
<protein>
    <recommendedName>
        <fullName evidence="3">Peptidase M10 metallopeptidase domain-containing protein</fullName>
    </recommendedName>
</protein>
<proteinExistence type="predicted"/>
<accession>A0A9X5IQ81</accession>
<organism evidence="1 2">
    <name type="scientific">Sanguibacter hominis ATCC BAA-789</name>
    <dbReference type="NCBI Taxonomy" id="1312740"/>
    <lineage>
        <taxon>Bacteria</taxon>
        <taxon>Bacillati</taxon>
        <taxon>Actinomycetota</taxon>
        <taxon>Actinomycetes</taxon>
        <taxon>Micrococcales</taxon>
        <taxon>Sanguibacteraceae</taxon>
        <taxon>Sanguibacter</taxon>
    </lineage>
</organism>
<dbReference type="SUPFAM" id="SSF55486">
    <property type="entry name" value="Metalloproteases ('zincins'), catalytic domain"/>
    <property type="match status" value="1"/>
</dbReference>
<evidence type="ECO:0008006" key="3">
    <source>
        <dbReference type="Google" id="ProtNLM"/>
    </source>
</evidence>
<dbReference type="Gene3D" id="3.40.390.10">
    <property type="entry name" value="Collagenase (Catalytic Domain)"/>
    <property type="match status" value="1"/>
</dbReference>
<sequence>MSTTGLSTAWVGYVDTARGAWNTSTGSYIKRNSTAASFLTAKDMPEWDWYGLYTAYGTRSTRTFKIQVNTYYLKQDAGPRLYEWIMSTTTHELGHSLSLADDPVTTQSSLMKHARNRSTVYEPTAYDIQDVARWY</sequence>
<dbReference type="RefSeq" id="WP_168446441.1">
    <property type="nucleotide sequence ID" value="NZ_JAAXOW010000001.1"/>
</dbReference>
<gene>
    <name evidence="1" type="ORF">HF995_03805</name>
</gene>
<dbReference type="GO" id="GO:0008237">
    <property type="term" value="F:metallopeptidase activity"/>
    <property type="evidence" value="ECO:0007669"/>
    <property type="project" value="InterPro"/>
</dbReference>
<dbReference type="EMBL" id="JAAXOW010000001">
    <property type="protein sequence ID" value="NKX92405.1"/>
    <property type="molecule type" value="Genomic_DNA"/>
</dbReference>
<dbReference type="InterPro" id="IPR024079">
    <property type="entry name" value="MetalloPept_cat_dom_sf"/>
</dbReference>
<keyword evidence="2" id="KW-1185">Reference proteome</keyword>
<evidence type="ECO:0000313" key="2">
    <source>
        <dbReference type="Proteomes" id="UP000774283"/>
    </source>
</evidence>
<comment type="caution">
    <text evidence="1">The sequence shown here is derived from an EMBL/GenBank/DDBJ whole genome shotgun (WGS) entry which is preliminary data.</text>
</comment>
<reference evidence="1 2" key="1">
    <citation type="submission" date="2020-04" db="EMBL/GenBank/DDBJ databases">
        <title>MicrobeNet Type strains.</title>
        <authorList>
            <person name="Nicholson A.C."/>
        </authorList>
    </citation>
    <scope>NUCLEOTIDE SEQUENCE [LARGE SCALE GENOMIC DNA]</scope>
    <source>
        <strain evidence="1 2">ATCC BAA-789</strain>
    </source>
</reference>
<evidence type="ECO:0000313" key="1">
    <source>
        <dbReference type="EMBL" id="NKX92405.1"/>
    </source>
</evidence>